<name>A0ABU7U3S0_9PROT</name>
<feature type="transmembrane region" description="Helical" evidence="6">
    <location>
        <begin position="47"/>
        <end position="69"/>
    </location>
</feature>
<evidence type="ECO:0000256" key="6">
    <source>
        <dbReference type="SAM" id="Phobius"/>
    </source>
</evidence>
<evidence type="ECO:0000256" key="3">
    <source>
        <dbReference type="ARBA" id="ARBA00022692"/>
    </source>
</evidence>
<organism evidence="7 8">
    <name type="scientific">Sorlinia euscelidii</name>
    <dbReference type="NCBI Taxonomy" id="3081148"/>
    <lineage>
        <taxon>Bacteria</taxon>
        <taxon>Pseudomonadati</taxon>
        <taxon>Pseudomonadota</taxon>
        <taxon>Alphaproteobacteria</taxon>
        <taxon>Acetobacterales</taxon>
        <taxon>Acetobacteraceae</taxon>
        <taxon>Sorlinia</taxon>
    </lineage>
</organism>
<reference evidence="7 8" key="1">
    <citation type="submission" date="2023-10" db="EMBL/GenBank/DDBJ databases">
        <title>Sorlinia euscelidii gen. nov., sp. nov., an acetic acid bacteria isolated from the gut of Euscelidius variegatus emitter.</title>
        <authorList>
            <person name="Michoud G."/>
            <person name="Marasco R."/>
            <person name="Seferji K."/>
            <person name="Gonella E."/>
            <person name="Garuglieri E."/>
            <person name="Alma A."/>
            <person name="Mapelli F."/>
            <person name="Borin S."/>
            <person name="Daffonchio D."/>
            <person name="Crotti E."/>
        </authorList>
    </citation>
    <scope>NUCLEOTIDE SEQUENCE [LARGE SCALE GENOMIC DNA]</scope>
    <source>
        <strain evidence="7 8">EV16P</strain>
    </source>
</reference>
<feature type="transmembrane region" description="Helical" evidence="6">
    <location>
        <begin position="267"/>
        <end position="290"/>
    </location>
</feature>
<protein>
    <submittedName>
        <fullName evidence="7">Transporter</fullName>
    </submittedName>
</protein>
<accession>A0ABU7U3S0</accession>
<feature type="transmembrane region" description="Helical" evidence="6">
    <location>
        <begin position="101"/>
        <end position="123"/>
    </location>
</feature>
<dbReference type="RefSeq" id="WP_394819856.1">
    <property type="nucleotide sequence ID" value="NZ_JAWJZY010000003.1"/>
</dbReference>
<evidence type="ECO:0000256" key="4">
    <source>
        <dbReference type="ARBA" id="ARBA00022989"/>
    </source>
</evidence>
<dbReference type="PANTHER" id="PTHR42718:SF9">
    <property type="entry name" value="MAJOR FACILITATOR SUPERFAMILY MULTIDRUG TRANSPORTER MFSC"/>
    <property type="match status" value="1"/>
</dbReference>
<keyword evidence="5 6" id="KW-0472">Membrane</keyword>
<comment type="caution">
    <text evidence="7">The sequence shown here is derived from an EMBL/GenBank/DDBJ whole genome shotgun (WGS) entry which is preliminary data.</text>
</comment>
<keyword evidence="3 6" id="KW-0812">Transmembrane</keyword>
<evidence type="ECO:0000313" key="8">
    <source>
        <dbReference type="Proteomes" id="UP001312908"/>
    </source>
</evidence>
<feature type="transmembrane region" description="Helical" evidence="6">
    <location>
        <begin position="76"/>
        <end position="95"/>
    </location>
</feature>
<feature type="transmembrane region" description="Helical" evidence="6">
    <location>
        <begin position="228"/>
        <end position="246"/>
    </location>
</feature>
<evidence type="ECO:0000256" key="2">
    <source>
        <dbReference type="ARBA" id="ARBA00022448"/>
    </source>
</evidence>
<feature type="transmembrane region" description="Helical" evidence="6">
    <location>
        <begin position="196"/>
        <end position="216"/>
    </location>
</feature>
<gene>
    <name evidence="7" type="ORF">DOFOFD_08150</name>
</gene>
<feature type="transmembrane region" description="Helical" evidence="6">
    <location>
        <begin position="333"/>
        <end position="356"/>
    </location>
</feature>
<sequence>MTDRGRALTGLAGVIILAMTSELNDQVSSVAAPDIFGALGISHDQGTWFISFFHTAQIIGMGLSQWLALTFTLRRFAFFIAAMSVGAASLIPLTVNLHVILTLRIIEGLAAGFAIPMLITVALRVLSPHIRLYGLAAYALTATCFPNLSTALAGLWTDFVDWRFVFWQAIPLGAIATALLWVGMPVDKPRYERFKLFDWRGTGLLIAGMGAFSTMLEQGDRLDWFNHPGIWFLSIISLICLPLFIINEWFHPVPLMRFQLLHARNFLYGNVMLFAFILTNASSSAIPSSFLTSVAGYRPEQIYPLTLLIAMMQFALLPILAMVLNLRHVDSRVVTMCGLVLMLGACVGSSFVTSSWNRDNFYLWQFMQGLAAPMIVLPLLMMSTNSLKPSDGPFASPLVNAPRAIAESMGIWLAQLTYRWRGHLHSDRLTDQLGVERFRLFQGQNPVSQRPPPLLPDGAARSPDALITFKAQLAKQTAVLTISDFYMVMGGIVVAMTMWVLIVPQRTYPPRIIFGEK</sequence>
<proteinExistence type="predicted"/>
<dbReference type="Pfam" id="PF07690">
    <property type="entry name" value="MFS_1"/>
    <property type="match status" value="1"/>
</dbReference>
<keyword evidence="2" id="KW-0813">Transport</keyword>
<dbReference type="EMBL" id="JAWJZY010000003">
    <property type="protein sequence ID" value="MEE8658981.1"/>
    <property type="molecule type" value="Genomic_DNA"/>
</dbReference>
<feature type="transmembrane region" description="Helical" evidence="6">
    <location>
        <begin position="362"/>
        <end position="380"/>
    </location>
</feature>
<evidence type="ECO:0000256" key="5">
    <source>
        <dbReference type="ARBA" id="ARBA00023136"/>
    </source>
</evidence>
<feature type="transmembrane region" description="Helical" evidence="6">
    <location>
        <begin position="302"/>
        <end position="326"/>
    </location>
</feature>
<comment type="subcellular location">
    <subcellularLocation>
        <location evidence="1">Membrane</location>
        <topology evidence="1">Multi-pass membrane protein</topology>
    </subcellularLocation>
</comment>
<dbReference type="InterPro" id="IPR036259">
    <property type="entry name" value="MFS_trans_sf"/>
</dbReference>
<evidence type="ECO:0000313" key="7">
    <source>
        <dbReference type="EMBL" id="MEE8658981.1"/>
    </source>
</evidence>
<keyword evidence="4 6" id="KW-1133">Transmembrane helix</keyword>
<dbReference type="InterPro" id="IPR011701">
    <property type="entry name" value="MFS"/>
</dbReference>
<dbReference type="Proteomes" id="UP001312908">
    <property type="component" value="Unassembled WGS sequence"/>
</dbReference>
<keyword evidence="8" id="KW-1185">Reference proteome</keyword>
<feature type="transmembrane region" description="Helical" evidence="6">
    <location>
        <begin position="485"/>
        <end position="502"/>
    </location>
</feature>
<feature type="transmembrane region" description="Helical" evidence="6">
    <location>
        <begin position="162"/>
        <end position="184"/>
    </location>
</feature>
<dbReference type="SUPFAM" id="SSF103473">
    <property type="entry name" value="MFS general substrate transporter"/>
    <property type="match status" value="1"/>
</dbReference>
<feature type="transmembrane region" description="Helical" evidence="6">
    <location>
        <begin position="135"/>
        <end position="156"/>
    </location>
</feature>
<dbReference type="PANTHER" id="PTHR42718">
    <property type="entry name" value="MAJOR FACILITATOR SUPERFAMILY MULTIDRUG TRANSPORTER MFSC"/>
    <property type="match status" value="1"/>
</dbReference>
<evidence type="ECO:0000256" key="1">
    <source>
        <dbReference type="ARBA" id="ARBA00004141"/>
    </source>
</evidence>
<dbReference type="Gene3D" id="1.20.1250.20">
    <property type="entry name" value="MFS general substrate transporter like domains"/>
    <property type="match status" value="1"/>
</dbReference>